<reference evidence="2 3" key="1">
    <citation type="submission" date="2017-03" db="EMBL/GenBank/DDBJ databases">
        <authorList>
            <person name="Afonso C.L."/>
            <person name="Miller P.J."/>
            <person name="Scott M.A."/>
            <person name="Spackman E."/>
            <person name="Goraichik I."/>
            <person name="Dimitrov K.M."/>
            <person name="Suarez D.L."/>
            <person name="Swayne D.E."/>
        </authorList>
    </citation>
    <scope>NUCLEOTIDE SEQUENCE [LARGE SCALE GENOMIC DNA]</scope>
    <source>
        <strain evidence="2 3">CECT 7066</strain>
    </source>
</reference>
<gene>
    <name evidence="2" type="primary">bamB</name>
    <name evidence="2" type="ORF">PAM7066_02848</name>
</gene>
<feature type="domain" description="Pyrrolo-quinoline quinone repeat" evidence="1">
    <location>
        <begin position="371"/>
        <end position="430"/>
    </location>
</feature>
<dbReference type="InterPro" id="IPR015943">
    <property type="entry name" value="WD40/YVTN_repeat-like_dom_sf"/>
</dbReference>
<dbReference type="InterPro" id="IPR002372">
    <property type="entry name" value="PQQ_rpt_dom"/>
</dbReference>
<dbReference type="AlphaFoldDB" id="A0A1Y5TEA3"/>
<keyword evidence="3" id="KW-1185">Reference proteome</keyword>
<dbReference type="Pfam" id="PF13360">
    <property type="entry name" value="PQQ_2"/>
    <property type="match status" value="2"/>
</dbReference>
<protein>
    <submittedName>
        <fullName evidence="2">Outer membrane protein assembly factor BamB</fullName>
    </submittedName>
</protein>
<evidence type="ECO:0000259" key="1">
    <source>
        <dbReference type="Pfam" id="PF13360"/>
    </source>
</evidence>
<dbReference type="Proteomes" id="UP000193870">
    <property type="component" value="Unassembled WGS sequence"/>
</dbReference>
<dbReference type="Gene3D" id="2.130.10.10">
    <property type="entry name" value="YVTN repeat-like/Quinoprotein amine dehydrogenase"/>
    <property type="match status" value="1"/>
</dbReference>
<dbReference type="EMBL" id="FWFV01000008">
    <property type="protein sequence ID" value="SLN58442.1"/>
    <property type="molecule type" value="Genomic_DNA"/>
</dbReference>
<evidence type="ECO:0000313" key="2">
    <source>
        <dbReference type="EMBL" id="SLN58442.1"/>
    </source>
</evidence>
<dbReference type="SUPFAM" id="SSF50998">
    <property type="entry name" value="Quinoprotein alcohol dehydrogenase-like"/>
    <property type="match status" value="1"/>
</dbReference>
<sequence>MTRIGLTLGVALLVLQGCGDREEILLGERLDLREGEGAVEVDRAVPLSLPAAVATTEWTHKAYAADHDIPHVALAPTPSLRFAASIGAAEDRRHRIVADPVVGGGRIFTVDSRARVMAHALAGEPLWSASLVPAGEPEGGATGTGLAVSDGTLYVSTGYGELLALDATSGQRRWVQDLGAAASGAPTVSGGTVYVVGRNATGWAIDAATGRVQWTETGTPSTTGVSGGAAPAVSDGLVVFPYASRELRGVLSGGTSRWTTTVAGSRVGKVYAGISDISGDPVIDGDTIYAGSPSGRINAFSLVSGQRLWTAEDGAMSPVVVAGGSVFAVSDQNELIRLDASTGQRIWGTALPLFERNIIGRRKAVFNHYGPVLAGGRLWVASSDSRLRAFDPTSGTQVAEVAMPSGATSNPVVAGQTLYVVSEDGQLLAFR</sequence>
<proteinExistence type="predicted"/>
<dbReference type="PANTHER" id="PTHR34512:SF30">
    <property type="entry name" value="OUTER MEMBRANE PROTEIN ASSEMBLY FACTOR BAMB"/>
    <property type="match status" value="1"/>
</dbReference>
<feature type="domain" description="Pyrrolo-quinoline quinone repeat" evidence="1">
    <location>
        <begin position="114"/>
        <end position="348"/>
    </location>
</feature>
<dbReference type="STRING" id="315423.SAMN04488020_108140"/>
<name>A0A1Y5TEA3_9RHOB</name>
<accession>A0A1Y5TEA3</accession>
<evidence type="ECO:0000313" key="3">
    <source>
        <dbReference type="Proteomes" id="UP000193870"/>
    </source>
</evidence>
<organism evidence="2 3">
    <name type="scientific">Palleronia marisminoris</name>
    <dbReference type="NCBI Taxonomy" id="315423"/>
    <lineage>
        <taxon>Bacteria</taxon>
        <taxon>Pseudomonadati</taxon>
        <taxon>Pseudomonadota</taxon>
        <taxon>Alphaproteobacteria</taxon>
        <taxon>Rhodobacterales</taxon>
        <taxon>Roseobacteraceae</taxon>
        <taxon>Palleronia</taxon>
    </lineage>
</organism>
<dbReference type="InterPro" id="IPR011047">
    <property type="entry name" value="Quinoprotein_ADH-like_sf"/>
</dbReference>
<dbReference type="SMART" id="SM00564">
    <property type="entry name" value="PQQ"/>
    <property type="match status" value="5"/>
</dbReference>
<dbReference type="PANTHER" id="PTHR34512">
    <property type="entry name" value="CELL SURFACE PROTEIN"/>
    <property type="match status" value="1"/>
</dbReference>
<dbReference type="InterPro" id="IPR018391">
    <property type="entry name" value="PQQ_b-propeller_rpt"/>
</dbReference>
<dbReference type="PROSITE" id="PS51257">
    <property type="entry name" value="PROKAR_LIPOPROTEIN"/>
    <property type="match status" value="1"/>
</dbReference>